<feature type="transmembrane region" description="Helical" evidence="5">
    <location>
        <begin position="344"/>
        <end position="373"/>
    </location>
</feature>
<dbReference type="InterPro" id="IPR017452">
    <property type="entry name" value="GPCR_Rhodpsn_7TM"/>
</dbReference>
<dbReference type="PANTHER" id="PTHR24224:SF37">
    <property type="entry name" value="G-PROTEIN COUPLED RECEPTORS FAMILY 1 PROFILE DOMAIN-CONTAINING PROTEIN"/>
    <property type="match status" value="1"/>
</dbReference>
<keyword evidence="3 5" id="KW-1133">Transmembrane helix</keyword>
<protein>
    <submittedName>
        <fullName evidence="8">G_PROTEIN_RECEP_F1_2 domain-containing protein</fullName>
    </submittedName>
</protein>
<comment type="subcellular location">
    <subcellularLocation>
        <location evidence="1">Membrane</location>
    </subcellularLocation>
</comment>
<dbReference type="PROSITE" id="PS50262">
    <property type="entry name" value="G_PROTEIN_RECEP_F1_2"/>
    <property type="match status" value="1"/>
</dbReference>
<evidence type="ECO:0000313" key="8">
    <source>
        <dbReference type="WBParaSite" id="PTRK_0000129500.1"/>
    </source>
</evidence>
<feature type="transmembrane region" description="Helical" evidence="5">
    <location>
        <begin position="93"/>
        <end position="115"/>
    </location>
</feature>
<evidence type="ECO:0000313" key="7">
    <source>
        <dbReference type="Proteomes" id="UP000038045"/>
    </source>
</evidence>
<feature type="domain" description="G-protein coupled receptors family 1 profile" evidence="6">
    <location>
        <begin position="68"/>
        <end position="368"/>
    </location>
</feature>
<keyword evidence="4 5" id="KW-0472">Membrane</keyword>
<dbReference type="Gene3D" id="1.20.1070.10">
    <property type="entry name" value="Rhodopsin 7-helix transmembrane proteins"/>
    <property type="match status" value="1"/>
</dbReference>
<name>A0A0N4Z314_PARTI</name>
<dbReference type="PANTHER" id="PTHR24224">
    <property type="entry name" value="CARDIOACCELERATORY PEPTIDE RECEPTOR-RELATED"/>
    <property type="match status" value="1"/>
</dbReference>
<evidence type="ECO:0000256" key="3">
    <source>
        <dbReference type="ARBA" id="ARBA00022989"/>
    </source>
</evidence>
<accession>A0A0N4Z314</accession>
<evidence type="ECO:0000256" key="1">
    <source>
        <dbReference type="ARBA" id="ARBA00004370"/>
    </source>
</evidence>
<evidence type="ECO:0000259" key="6">
    <source>
        <dbReference type="PROSITE" id="PS50262"/>
    </source>
</evidence>
<dbReference type="SUPFAM" id="SSF81321">
    <property type="entry name" value="Family A G protein-coupled receptor-like"/>
    <property type="match status" value="1"/>
</dbReference>
<dbReference type="WBParaSite" id="PTRK_0000129500.1">
    <property type="protein sequence ID" value="PTRK_0000129500.1"/>
    <property type="gene ID" value="PTRK_0000129500"/>
</dbReference>
<reference evidence="8" key="1">
    <citation type="submission" date="2017-02" db="UniProtKB">
        <authorList>
            <consortium name="WormBaseParasite"/>
        </authorList>
    </citation>
    <scope>IDENTIFICATION</scope>
</reference>
<keyword evidence="2 5" id="KW-0812">Transmembrane</keyword>
<dbReference type="Proteomes" id="UP000038045">
    <property type="component" value="Unplaced"/>
</dbReference>
<feature type="transmembrane region" description="Helical" evidence="5">
    <location>
        <begin position="46"/>
        <end position="72"/>
    </location>
</feature>
<dbReference type="InterPro" id="IPR052665">
    <property type="entry name" value="Neuropeptide-GPCR"/>
</dbReference>
<feature type="transmembrane region" description="Helical" evidence="5">
    <location>
        <begin position="177"/>
        <end position="197"/>
    </location>
</feature>
<keyword evidence="7" id="KW-1185">Reference proteome</keyword>
<dbReference type="AlphaFoldDB" id="A0A0N4Z314"/>
<feature type="transmembrane region" description="Helical" evidence="5">
    <location>
        <begin position="135"/>
        <end position="157"/>
    </location>
</feature>
<organism evidence="7 8">
    <name type="scientific">Parastrongyloides trichosuri</name>
    <name type="common">Possum-specific nematode worm</name>
    <dbReference type="NCBI Taxonomy" id="131310"/>
    <lineage>
        <taxon>Eukaryota</taxon>
        <taxon>Metazoa</taxon>
        <taxon>Ecdysozoa</taxon>
        <taxon>Nematoda</taxon>
        <taxon>Chromadorea</taxon>
        <taxon>Rhabditida</taxon>
        <taxon>Tylenchina</taxon>
        <taxon>Panagrolaimomorpha</taxon>
        <taxon>Strongyloidoidea</taxon>
        <taxon>Strongyloididae</taxon>
        <taxon>Parastrongyloides</taxon>
    </lineage>
</organism>
<sequence length="484" mass="55109">MTEEIIGVLTEINSTYINEEDYYSEHDDSIGISYNISHENVELQKIANYIIACSSYAYVFFAAIGLILNAYVITRLIHSALSDYDRFKRGCGFPLAVMSLSDLISILGIVANVSASLMAKSGWIPSPSHTISCKIIMYVLHTMTSFSTWCWLFVSAIRYMAVYHPLWQATRWALGDLALAGILGMSMFLNSWLLFVVNSNYNMCTEIAISKTIDLNRIFHIIELLWSYVLPAALTLFMDIRVIFTKPPGFIEQFKDDKKRKNKFTIFRSRSSSRNQTDSPNNCLCDNVRKTQLNKRSSMKRARCNVWRFLLIVTINQLLNAPDNVFKMMALVGGTGYAGENRSLIIHTIALIGRLMYFSQFCFNAAILTIIIYNHSTRPRKMLTYAEQFKRSMANGYEKSSREYYHISNGKVRSHSGTGLFNVIYAHEKKDSNSLSVKGIKKSTSFSEKTTQSLNKNEICDSENRLIKKSKLQITASVEPVMYC</sequence>
<feature type="transmembrane region" description="Helical" evidence="5">
    <location>
        <begin position="305"/>
        <end position="322"/>
    </location>
</feature>
<evidence type="ECO:0000256" key="4">
    <source>
        <dbReference type="ARBA" id="ARBA00023136"/>
    </source>
</evidence>
<evidence type="ECO:0000256" key="2">
    <source>
        <dbReference type="ARBA" id="ARBA00022692"/>
    </source>
</evidence>
<dbReference type="GO" id="GO:0016020">
    <property type="term" value="C:membrane"/>
    <property type="evidence" value="ECO:0007669"/>
    <property type="project" value="UniProtKB-SubCell"/>
</dbReference>
<evidence type="ECO:0000256" key="5">
    <source>
        <dbReference type="SAM" id="Phobius"/>
    </source>
</evidence>
<proteinExistence type="predicted"/>